<name>A0A8B6DEW5_MYTGA</name>
<feature type="transmembrane region" description="Helical" evidence="17">
    <location>
        <begin position="417"/>
        <end position="438"/>
    </location>
</feature>
<dbReference type="Pfam" id="PF01094">
    <property type="entry name" value="ANF_receptor"/>
    <property type="match status" value="1"/>
</dbReference>
<dbReference type="InterPro" id="IPR000719">
    <property type="entry name" value="Prot_kinase_dom"/>
</dbReference>
<keyword evidence="14 16" id="KW-0141">cGMP biosynthesis</keyword>
<evidence type="ECO:0000256" key="9">
    <source>
        <dbReference type="ARBA" id="ARBA00023134"/>
    </source>
</evidence>
<keyword evidence="5 17" id="KW-0812">Transmembrane</keyword>
<evidence type="ECO:0000256" key="12">
    <source>
        <dbReference type="ARBA" id="ARBA00023180"/>
    </source>
</evidence>
<dbReference type="SUPFAM" id="SSF56112">
    <property type="entry name" value="Protein kinase-like (PK-like)"/>
    <property type="match status" value="1"/>
</dbReference>
<dbReference type="InterPro" id="IPR050401">
    <property type="entry name" value="Cyclic_nucleotide_synthase"/>
</dbReference>
<evidence type="ECO:0000256" key="14">
    <source>
        <dbReference type="ARBA" id="ARBA00023293"/>
    </source>
</evidence>
<evidence type="ECO:0000256" key="4">
    <source>
        <dbReference type="ARBA" id="ARBA00022475"/>
    </source>
</evidence>
<dbReference type="GO" id="GO:0004016">
    <property type="term" value="F:adenylate cyclase activity"/>
    <property type="evidence" value="ECO:0007669"/>
    <property type="project" value="TreeGrafter"/>
</dbReference>
<evidence type="ECO:0000256" key="10">
    <source>
        <dbReference type="ARBA" id="ARBA00023136"/>
    </source>
</evidence>
<dbReference type="EMBL" id="UYJE01003422">
    <property type="protein sequence ID" value="VDI19202.1"/>
    <property type="molecule type" value="Genomic_DNA"/>
</dbReference>
<evidence type="ECO:0000256" key="2">
    <source>
        <dbReference type="ARBA" id="ARBA00004251"/>
    </source>
</evidence>
<keyword evidence="6" id="KW-0732">Signal</keyword>
<dbReference type="GO" id="GO:0007168">
    <property type="term" value="P:receptor guanylyl cyclase signaling pathway"/>
    <property type="evidence" value="ECO:0007669"/>
    <property type="project" value="TreeGrafter"/>
</dbReference>
<dbReference type="Gene3D" id="3.40.50.2300">
    <property type="match status" value="3"/>
</dbReference>
<keyword evidence="10 17" id="KW-0472">Membrane</keyword>
<keyword evidence="9" id="KW-0342">GTP-binding</keyword>
<evidence type="ECO:0000256" key="16">
    <source>
        <dbReference type="RuleBase" id="RU003431"/>
    </source>
</evidence>
<proteinExistence type="inferred from homology"/>
<dbReference type="PANTHER" id="PTHR11920:SF494">
    <property type="entry name" value="ATRIAL NATRIURETIC PEPTIDE RECEPTOR 2"/>
    <property type="match status" value="1"/>
</dbReference>
<keyword evidence="4" id="KW-1003">Cell membrane</keyword>
<dbReference type="Pfam" id="PF07714">
    <property type="entry name" value="PK_Tyr_Ser-Thr"/>
    <property type="match status" value="1"/>
</dbReference>
<dbReference type="GO" id="GO:0004672">
    <property type="term" value="F:protein kinase activity"/>
    <property type="evidence" value="ECO:0007669"/>
    <property type="project" value="InterPro"/>
</dbReference>
<dbReference type="Gene3D" id="3.30.70.1230">
    <property type="entry name" value="Nucleotide cyclase"/>
    <property type="match status" value="1"/>
</dbReference>
<keyword evidence="21" id="KW-1185">Reference proteome</keyword>
<dbReference type="GO" id="GO:0004383">
    <property type="term" value="F:guanylate cyclase activity"/>
    <property type="evidence" value="ECO:0007669"/>
    <property type="project" value="UniProtKB-EC"/>
</dbReference>
<evidence type="ECO:0000256" key="5">
    <source>
        <dbReference type="ARBA" id="ARBA00022692"/>
    </source>
</evidence>
<accession>A0A8B6DEW5</accession>
<evidence type="ECO:0000256" key="17">
    <source>
        <dbReference type="SAM" id="Phobius"/>
    </source>
</evidence>
<evidence type="ECO:0000259" key="19">
    <source>
        <dbReference type="PROSITE" id="PS50125"/>
    </source>
</evidence>
<comment type="catalytic activity">
    <reaction evidence="1 16">
        <text>GTP = 3',5'-cyclic GMP + diphosphate</text>
        <dbReference type="Rhea" id="RHEA:13665"/>
        <dbReference type="ChEBI" id="CHEBI:33019"/>
        <dbReference type="ChEBI" id="CHEBI:37565"/>
        <dbReference type="ChEBI" id="CHEBI:57746"/>
        <dbReference type="EC" id="4.6.1.2"/>
    </reaction>
</comment>
<evidence type="ECO:0000313" key="21">
    <source>
        <dbReference type="Proteomes" id="UP000596742"/>
    </source>
</evidence>
<dbReference type="GO" id="GO:0035556">
    <property type="term" value="P:intracellular signal transduction"/>
    <property type="evidence" value="ECO:0007669"/>
    <property type="project" value="InterPro"/>
</dbReference>
<comment type="caution">
    <text evidence="20">The sequence shown here is derived from an EMBL/GenBank/DDBJ whole genome shotgun (WGS) entry which is preliminary data.</text>
</comment>
<dbReference type="EC" id="4.6.1.2" evidence="3 16"/>
<dbReference type="InterPro" id="IPR018297">
    <property type="entry name" value="A/G_cyclase_CS"/>
</dbReference>
<keyword evidence="11 20" id="KW-0675">Receptor</keyword>
<evidence type="ECO:0000256" key="8">
    <source>
        <dbReference type="ARBA" id="ARBA00022989"/>
    </source>
</evidence>
<evidence type="ECO:0000256" key="3">
    <source>
        <dbReference type="ARBA" id="ARBA00012202"/>
    </source>
</evidence>
<comment type="subcellular location">
    <subcellularLocation>
        <location evidence="2">Cell membrane</location>
        <topology evidence="2">Single-pass type I membrane protein</topology>
    </subcellularLocation>
</comment>
<dbReference type="InterPro" id="IPR011009">
    <property type="entry name" value="Kinase-like_dom_sf"/>
</dbReference>
<dbReference type="Gene3D" id="6.10.250.780">
    <property type="match status" value="1"/>
</dbReference>
<dbReference type="FunFam" id="3.30.70.1230:FF:000004">
    <property type="entry name" value="Guanylate cyclase"/>
    <property type="match status" value="1"/>
</dbReference>
<evidence type="ECO:0000256" key="6">
    <source>
        <dbReference type="ARBA" id="ARBA00022729"/>
    </source>
</evidence>
<dbReference type="Proteomes" id="UP000596742">
    <property type="component" value="Unassembled WGS sequence"/>
</dbReference>
<dbReference type="PROSITE" id="PS00452">
    <property type="entry name" value="GUANYLATE_CYCLASE_1"/>
    <property type="match status" value="1"/>
</dbReference>
<evidence type="ECO:0000256" key="7">
    <source>
        <dbReference type="ARBA" id="ARBA00022741"/>
    </source>
</evidence>
<comment type="similarity">
    <text evidence="15">Belongs to the adenylyl cyclase class-4/guanylyl cyclase family.</text>
</comment>
<keyword evidence="13 15" id="KW-0456">Lyase</keyword>
<dbReference type="AlphaFoldDB" id="A0A8B6DEW5"/>
<evidence type="ECO:0000256" key="1">
    <source>
        <dbReference type="ARBA" id="ARBA00001436"/>
    </source>
</evidence>
<evidence type="ECO:0000256" key="13">
    <source>
        <dbReference type="ARBA" id="ARBA00023239"/>
    </source>
</evidence>
<dbReference type="PRINTS" id="PR00255">
    <property type="entry name" value="NATPEPTIDER"/>
</dbReference>
<keyword evidence="12" id="KW-0325">Glycoprotein</keyword>
<dbReference type="GO" id="GO:0005886">
    <property type="term" value="C:plasma membrane"/>
    <property type="evidence" value="ECO:0007669"/>
    <property type="project" value="UniProtKB-SubCell"/>
</dbReference>
<keyword evidence="7" id="KW-0547">Nucleotide-binding</keyword>
<dbReference type="PANTHER" id="PTHR11920">
    <property type="entry name" value="GUANYLYL CYCLASE"/>
    <property type="match status" value="1"/>
</dbReference>
<dbReference type="SMART" id="SM00044">
    <property type="entry name" value="CYCc"/>
    <property type="match status" value="1"/>
</dbReference>
<dbReference type="InterPro" id="IPR001245">
    <property type="entry name" value="Ser-Thr/Tyr_kinase_cat_dom"/>
</dbReference>
<dbReference type="GO" id="GO:0005525">
    <property type="term" value="F:GTP binding"/>
    <property type="evidence" value="ECO:0007669"/>
    <property type="project" value="UniProtKB-KW"/>
</dbReference>
<organism evidence="20 21">
    <name type="scientific">Mytilus galloprovincialis</name>
    <name type="common">Mediterranean mussel</name>
    <dbReference type="NCBI Taxonomy" id="29158"/>
    <lineage>
        <taxon>Eukaryota</taxon>
        <taxon>Metazoa</taxon>
        <taxon>Spiralia</taxon>
        <taxon>Lophotrochozoa</taxon>
        <taxon>Mollusca</taxon>
        <taxon>Bivalvia</taxon>
        <taxon>Autobranchia</taxon>
        <taxon>Pteriomorphia</taxon>
        <taxon>Mytilida</taxon>
        <taxon>Mytiloidea</taxon>
        <taxon>Mytilidae</taxon>
        <taxon>Mytilinae</taxon>
        <taxon>Mytilus</taxon>
    </lineage>
</organism>
<dbReference type="InterPro" id="IPR001054">
    <property type="entry name" value="A/G_cyclase"/>
</dbReference>
<dbReference type="SUPFAM" id="SSF53822">
    <property type="entry name" value="Periplasmic binding protein-like I"/>
    <property type="match status" value="1"/>
</dbReference>
<dbReference type="InterPro" id="IPR028082">
    <property type="entry name" value="Peripla_BP_I"/>
</dbReference>
<dbReference type="GO" id="GO:0001653">
    <property type="term" value="F:peptide receptor activity"/>
    <property type="evidence" value="ECO:0007669"/>
    <property type="project" value="TreeGrafter"/>
</dbReference>
<dbReference type="CDD" id="cd06352">
    <property type="entry name" value="PBP1_NPR_GC-like"/>
    <property type="match status" value="1"/>
</dbReference>
<dbReference type="InterPro" id="IPR001170">
    <property type="entry name" value="ANPR/GUC"/>
</dbReference>
<evidence type="ECO:0000259" key="18">
    <source>
        <dbReference type="PROSITE" id="PS50011"/>
    </source>
</evidence>
<feature type="domain" description="Guanylate cyclase" evidence="19">
    <location>
        <begin position="818"/>
        <end position="948"/>
    </location>
</feature>
<dbReference type="PROSITE" id="PS50125">
    <property type="entry name" value="GUANYLATE_CYCLASE_2"/>
    <property type="match status" value="1"/>
</dbReference>
<dbReference type="GO" id="GO:0005524">
    <property type="term" value="F:ATP binding"/>
    <property type="evidence" value="ECO:0007669"/>
    <property type="project" value="InterPro"/>
</dbReference>
<reference evidence="20" key="1">
    <citation type="submission" date="2018-11" db="EMBL/GenBank/DDBJ databases">
        <authorList>
            <person name="Alioto T."/>
            <person name="Alioto T."/>
        </authorList>
    </citation>
    <scope>NUCLEOTIDE SEQUENCE</scope>
</reference>
<evidence type="ECO:0000256" key="11">
    <source>
        <dbReference type="ARBA" id="ARBA00023170"/>
    </source>
</evidence>
<gene>
    <name evidence="20" type="ORF">MGAL_10B069155</name>
</gene>
<dbReference type="Pfam" id="PF00211">
    <property type="entry name" value="Guanylate_cyc"/>
    <property type="match status" value="1"/>
</dbReference>
<evidence type="ECO:0000256" key="15">
    <source>
        <dbReference type="RuleBase" id="RU000405"/>
    </source>
</evidence>
<dbReference type="Gene3D" id="1.10.510.10">
    <property type="entry name" value="Transferase(Phosphotransferase) domain 1"/>
    <property type="match status" value="1"/>
</dbReference>
<dbReference type="CDD" id="cd07302">
    <property type="entry name" value="CHD"/>
    <property type="match status" value="1"/>
</dbReference>
<dbReference type="InterPro" id="IPR029787">
    <property type="entry name" value="Nucleotide_cyclase"/>
</dbReference>
<dbReference type="SUPFAM" id="SSF55073">
    <property type="entry name" value="Nucleotide cyclase"/>
    <property type="match status" value="1"/>
</dbReference>
<evidence type="ECO:0000313" key="20">
    <source>
        <dbReference type="EMBL" id="VDI19202.1"/>
    </source>
</evidence>
<keyword evidence="8 17" id="KW-1133">Transmembrane helix</keyword>
<protein>
    <recommendedName>
        <fullName evidence="3 16">Guanylate cyclase</fullName>
        <ecNumber evidence="3 16">4.6.1.2</ecNumber>
    </recommendedName>
</protein>
<dbReference type="PROSITE" id="PS50011">
    <property type="entry name" value="PROTEIN_KINASE_DOM"/>
    <property type="match status" value="1"/>
</dbReference>
<dbReference type="InterPro" id="IPR001828">
    <property type="entry name" value="ANF_lig-bd_rcpt"/>
</dbReference>
<feature type="domain" description="Protein kinase" evidence="18">
    <location>
        <begin position="476"/>
        <end position="755"/>
    </location>
</feature>
<sequence length="958" mass="108601">MLNGGRLPYEYRKSGPAADIALEEIKSLYSELFDVNFIFKDAGSECSENGFGAIAAEVYYSNTIDVLIGPGCSFGVDVIGRLAASWNLPVITPVGTNADLADKNNFPTLTRLSFGMNKFSQMYLSIFRRYNWTDVTIIHDVTHSFFIIAGDSLMVAFQYAGINVERISFDSSQNDDIGVVLKQASLRSRVFIVSCSGDTFREMMLIASQLGMTTGEYVFIIISLFNGDSLGDFSWRRHDSLDELAAFAFDSVLMVKLRRPTSDSFMEFERDVKTRASTHYNYTSEDLEANPFITSMYEAFMIYASVANETISEGGDLRDGMSVTQKFWNREFRGLDGSFKIDSNGDRNTDFSLLDLDGTSVEYKVVANYFGLDGKLVFNDSIEIQWPNNRGPPLNRPLCGYDGNDSKCKKSELSTTAILVIVLVACLVLFLLALMIIWRKHRRENDIRSNWWRIEQEDLLICKFISRSVHSIMSEFSLSKSVGKHSSTSNDDGLLANKAIYKGSNVHFKKFETKHLNIDRKMILEMIEMRDFNCSNLTKFIGLHAKNQHILILTENCCRGNLQALLLNDSIHLDKDLKMALIRDLIQGMTYLHQSNICIHGGLTSNSCVIDSRFVLKVTGFGLRRLKQQCKEIIRHDNNFWTAPEHLRTKDRTVSQPGDVFSFGIILYEILTRNEPYSEDLDMFTSLEIILKVINIENPPFRPTLPKSNNKDFSRGIDTLMYDCLKEDPQNRPNFMIIGKRIKEATGFSKNHNVLDALLKRMEQYANNLEALVLERTQAFLEEKRKSEELLYQVLPRSVAERLRDGRPVDPEEFNCVTIYFSDIVGFTDLSSQSTPFQIVDLLNDLYNCFDEIIDSYDVYKVETIGDAYMVVSGLPILNGTKHVKEIAQMALSIRDSVKCFRIPHKPEKSLQCRIGIHSGPVCAGVVGRRMPRYCLFGDTVNTASRMESNGEGTVNDV</sequence>
<dbReference type="OrthoDB" id="60033at2759"/>